<feature type="compositionally biased region" description="Polar residues" evidence="2">
    <location>
        <begin position="10"/>
        <end position="22"/>
    </location>
</feature>
<evidence type="ECO:0000313" key="3">
    <source>
        <dbReference type="EMBL" id="EPE05168.1"/>
    </source>
</evidence>
<keyword evidence="1" id="KW-0175">Coiled coil</keyword>
<dbReference type="AlphaFoldDB" id="S3CFV9"/>
<feature type="region of interest" description="Disordered" evidence="2">
    <location>
        <begin position="1"/>
        <end position="37"/>
    </location>
</feature>
<dbReference type="Proteomes" id="UP000016923">
    <property type="component" value="Unassembled WGS sequence"/>
</dbReference>
<sequence length="535" mass="57418">MPSLPRAPSSVHSTEDFMSQHLSRAGPDSGSPDPLQPVLFAMSLSRLSHVSGTDVPSADRRDAVSEWVGQLPDNREDAAAVESALTAGAPAAPPLAARNELRRTSSPSKVVWKGSEGVVRPDPAPSPATSNARDARDARDVTEVDQSQLHRAIHDRLRRQRMDVARGSSARARWPTRWLGGRQWHRDHRRLYVRSFDGADGAENAENAGIEIGTGNDDHADAGVRLDGASADPGQNRNVESPVTRPLPPRKKSKNAATVKSGVQKYAKKWSWVLNPQDTLLQWWKHRREQKRQKREEAQEAYDYAVAREEAEIALRANAEAAMEMARGVVQRLDEDDLRIAQAREVTAQMLVIANLSPLSSNIQLQNSNSSTRASDSDILNIVLPTADSPVPFLVKGVNLPLPSIPDTEETSESESDGGKAAANTANETGKAEATVAPEPLPVADIVDAIAEDTFVGEGYDEVVAAAPSGLGTSLVQLVASSLFWVGGMRMLAVPKTLLGIADAPAAPPSQEAEEADAGVDADPLRDHIACGDGQ</sequence>
<accession>S3CFV9</accession>
<feature type="region of interest" description="Disordered" evidence="2">
    <location>
        <begin position="217"/>
        <end position="260"/>
    </location>
</feature>
<dbReference type="EMBL" id="KE148157">
    <property type="protein sequence ID" value="EPE05168.1"/>
    <property type="molecule type" value="Genomic_DNA"/>
</dbReference>
<reference evidence="3 4" key="1">
    <citation type="journal article" date="2013" name="BMC Genomics">
        <title>The genome and transcriptome of the pine saprophyte Ophiostoma piceae, and a comparison with the bark beetle-associated pine pathogen Grosmannia clavigera.</title>
        <authorList>
            <person name="Haridas S."/>
            <person name="Wang Y."/>
            <person name="Lim L."/>
            <person name="Massoumi Alamouti S."/>
            <person name="Jackman S."/>
            <person name="Docking R."/>
            <person name="Robertson G."/>
            <person name="Birol I."/>
            <person name="Bohlmann J."/>
            <person name="Breuil C."/>
        </authorList>
    </citation>
    <scope>NUCLEOTIDE SEQUENCE [LARGE SCALE GENOMIC DNA]</scope>
    <source>
        <strain evidence="3 4">UAMH 11346</strain>
    </source>
</reference>
<feature type="compositionally biased region" description="Acidic residues" evidence="2">
    <location>
        <begin position="407"/>
        <end position="416"/>
    </location>
</feature>
<feature type="region of interest" description="Disordered" evidence="2">
    <location>
        <begin position="505"/>
        <end position="535"/>
    </location>
</feature>
<feature type="region of interest" description="Disordered" evidence="2">
    <location>
        <begin position="69"/>
        <end position="148"/>
    </location>
</feature>
<evidence type="ECO:0000313" key="4">
    <source>
        <dbReference type="Proteomes" id="UP000016923"/>
    </source>
</evidence>
<evidence type="ECO:0000256" key="1">
    <source>
        <dbReference type="SAM" id="Coils"/>
    </source>
</evidence>
<evidence type="ECO:0000256" key="2">
    <source>
        <dbReference type="SAM" id="MobiDB-lite"/>
    </source>
</evidence>
<dbReference type="eggNOG" id="ENOG502RM0Q">
    <property type="taxonomic scope" value="Eukaryota"/>
</dbReference>
<dbReference type="HOGENOM" id="CLU_509094_0_0_1"/>
<dbReference type="VEuPathDB" id="FungiDB:F503_03773"/>
<feature type="compositionally biased region" description="Basic and acidic residues" evidence="2">
    <location>
        <begin position="133"/>
        <end position="142"/>
    </location>
</feature>
<gene>
    <name evidence="3" type="ORF">F503_03773</name>
</gene>
<feature type="compositionally biased region" description="Low complexity" evidence="2">
    <location>
        <begin position="84"/>
        <end position="98"/>
    </location>
</feature>
<feature type="compositionally biased region" description="Basic and acidic residues" evidence="2">
    <location>
        <begin position="523"/>
        <end position="535"/>
    </location>
</feature>
<name>S3CFV9_OPHP1</name>
<keyword evidence="4" id="KW-1185">Reference proteome</keyword>
<proteinExistence type="predicted"/>
<feature type="coiled-coil region" evidence="1">
    <location>
        <begin position="281"/>
        <end position="336"/>
    </location>
</feature>
<feature type="region of interest" description="Disordered" evidence="2">
    <location>
        <begin position="404"/>
        <end position="437"/>
    </location>
</feature>
<protein>
    <submittedName>
        <fullName evidence="3">Uncharacterized protein</fullName>
    </submittedName>
</protein>
<organism evidence="3 4">
    <name type="scientific">Ophiostoma piceae (strain UAMH 11346)</name>
    <name type="common">Sap stain fungus</name>
    <dbReference type="NCBI Taxonomy" id="1262450"/>
    <lineage>
        <taxon>Eukaryota</taxon>
        <taxon>Fungi</taxon>
        <taxon>Dikarya</taxon>
        <taxon>Ascomycota</taxon>
        <taxon>Pezizomycotina</taxon>
        <taxon>Sordariomycetes</taxon>
        <taxon>Sordariomycetidae</taxon>
        <taxon>Ophiostomatales</taxon>
        <taxon>Ophiostomataceae</taxon>
        <taxon>Ophiostoma</taxon>
    </lineage>
</organism>